<evidence type="ECO:0000256" key="3">
    <source>
        <dbReference type="ARBA" id="ARBA00022723"/>
    </source>
</evidence>
<keyword evidence="4 6" id="KW-0378">Hydrolase</keyword>
<dbReference type="FunFam" id="3.40.630.10:FF:000093">
    <property type="entry name" value="Peptide hydrolase"/>
    <property type="match status" value="1"/>
</dbReference>
<dbReference type="GO" id="GO:0007039">
    <property type="term" value="P:protein catabolic process in the vacuole"/>
    <property type="evidence" value="ECO:0007669"/>
    <property type="project" value="EnsemblFungi"/>
</dbReference>
<evidence type="ECO:0000256" key="2">
    <source>
        <dbReference type="ARBA" id="ARBA00022670"/>
    </source>
</evidence>
<sequence length="599" mass="66098">MKLSLGTASASCVLAASIGRAFVIPAPFEGAFTASETETAGANNVEETYEGYLESLANMANMEGLDLDTENFPRPHIPYFLKPLVETEKLQSKISVGDLNSTAIDLFHIANSSFEEYGHPTRVIGSQGHWNTLDYILEQFEQMKDYYTTETQNFTALSGKIRSFNLSDAKTNETFVNTTAFALSPPVKEFVGKLVEIPNLGCNPEDYEAALPKKDHDKGKGKKHHGGFWPWSKKPEEQVEPFMEDDEEHPKQGCHGKGKSTHQRIALIERGQCPFGDKVELAGKYGYHAAIIYDNDPEAEGGLHGTLGNPTNHSISTLGVTFSTGQELSRRVAKNKHYSLKFAMDSFVKQIKTTNVIADTKHGDPNNIVALGAHSDSVEDGPGINDDGSGTISLLTVAKQLTHFKINNKVRFAWWAAEEEGLIGSTYYADNLSKEENEKIRVFMDYDMMASPNYEYEVYDAHNKDCPAGSEELRDLYINFYKSRGLNYTLIPFDGRSDYVGFIDNGIPAGGIAAGAEKSNVFRGGVLDKCYHQLCDNLTNLAWDAFLVNTELIAHSVATYANSFTGFPERVINNGTLASAQGASYKVPLFPYRGDNLII</sequence>
<evidence type="ECO:0000313" key="11">
    <source>
        <dbReference type="Proteomes" id="UP000187013"/>
    </source>
</evidence>
<dbReference type="EMBL" id="BDGX01000030">
    <property type="protein sequence ID" value="GAV51475.1"/>
    <property type="molecule type" value="Genomic_DNA"/>
</dbReference>
<feature type="domain" description="PA" evidence="8">
    <location>
        <begin position="192"/>
        <end position="328"/>
    </location>
</feature>
<comment type="cofactor">
    <cofactor evidence="1">
        <name>Zn(2+)</name>
        <dbReference type="ChEBI" id="CHEBI:29105"/>
    </cofactor>
</comment>
<organism evidence="10 11">
    <name type="scientific">Zygosaccharomyces rouxii</name>
    <dbReference type="NCBI Taxonomy" id="4956"/>
    <lineage>
        <taxon>Eukaryota</taxon>
        <taxon>Fungi</taxon>
        <taxon>Dikarya</taxon>
        <taxon>Ascomycota</taxon>
        <taxon>Saccharomycotina</taxon>
        <taxon>Saccharomycetes</taxon>
        <taxon>Saccharomycetales</taxon>
        <taxon>Saccharomycetaceae</taxon>
        <taxon>Zygosaccharomyces</taxon>
    </lineage>
</organism>
<comment type="similarity">
    <text evidence="6">Belongs to the peptidase M28 family.</text>
</comment>
<keyword evidence="5 6" id="KW-0862">Zinc</keyword>
<dbReference type="SUPFAM" id="SSF53187">
    <property type="entry name" value="Zn-dependent exopeptidases"/>
    <property type="match status" value="1"/>
</dbReference>
<dbReference type="InterPro" id="IPR003137">
    <property type="entry name" value="PA_domain"/>
</dbReference>
<evidence type="ECO:0000313" key="10">
    <source>
        <dbReference type="EMBL" id="GAV51475.1"/>
    </source>
</evidence>
<evidence type="ECO:0000256" key="7">
    <source>
        <dbReference type="SAM" id="MobiDB-lite"/>
    </source>
</evidence>
<dbReference type="GO" id="GO:0000324">
    <property type="term" value="C:fungal-type vacuole"/>
    <property type="evidence" value="ECO:0007669"/>
    <property type="project" value="EnsemblFungi"/>
</dbReference>
<proteinExistence type="inferred from homology"/>
<dbReference type="InterPro" id="IPR045175">
    <property type="entry name" value="M28_fam"/>
</dbReference>
<accession>A0A1Q3A6W6</accession>
<keyword evidence="2 6" id="KW-0645">Protease</keyword>
<dbReference type="OMA" id="PNYEYEV"/>
<dbReference type="GO" id="GO:0008235">
    <property type="term" value="F:metalloexopeptidase activity"/>
    <property type="evidence" value="ECO:0007669"/>
    <property type="project" value="InterPro"/>
</dbReference>
<feature type="domain" description="Peptidase M28" evidence="9">
    <location>
        <begin position="355"/>
        <end position="555"/>
    </location>
</feature>
<evidence type="ECO:0000256" key="1">
    <source>
        <dbReference type="ARBA" id="ARBA00001947"/>
    </source>
</evidence>
<evidence type="ECO:0000259" key="9">
    <source>
        <dbReference type="Pfam" id="PF04389"/>
    </source>
</evidence>
<dbReference type="Proteomes" id="UP000187013">
    <property type="component" value="Unassembled WGS sequence"/>
</dbReference>
<evidence type="ECO:0000259" key="8">
    <source>
        <dbReference type="Pfam" id="PF02225"/>
    </source>
</evidence>
<evidence type="ECO:0000256" key="5">
    <source>
        <dbReference type="ARBA" id="ARBA00022833"/>
    </source>
</evidence>
<evidence type="ECO:0000256" key="4">
    <source>
        <dbReference type="ARBA" id="ARBA00022801"/>
    </source>
</evidence>
<keyword evidence="3 6" id="KW-0479">Metal-binding</keyword>
<dbReference type="Pfam" id="PF04389">
    <property type="entry name" value="Peptidase_M28"/>
    <property type="match status" value="1"/>
</dbReference>
<protein>
    <recommendedName>
        <fullName evidence="6">Peptide hydrolase</fullName>
        <ecNumber evidence="6">3.4.-.-</ecNumber>
    </recommendedName>
</protein>
<dbReference type="CDD" id="cd02130">
    <property type="entry name" value="PA_ScAPY_like"/>
    <property type="match status" value="1"/>
</dbReference>
<dbReference type="SUPFAM" id="SSF52025">
    <property type="entry name" value="PA domain"/>
    <property type="match status" value="1"/>
</dbReference>
<dbReference type="PANTHER" id="PTHR12147">
    <property type="entry name" value="METALLOPEPTIDASE M28 FAMILY MEMBER"/>
    <property type="match status" value="1"/>
</dbReference>
<dbReference type="PANTHER" id="PTHR12147:SF17">
    <property type="entry name" value="AMINOPEPTIDASE Y"/>
    <property type="match status" value="1"/>
</dbReference>
<dbReference type="InterPro" id="IPR046450">
    <property type="entry name" value="PA_dom_sf"/>
</dbReference>
<dbReference type="InterPro" id="IPR007484">
    <property type="entry name" value="Peptidase_M28"/>
</dbReference>
<gene>
    <name evidence="10" type="ORF">ZYGR_0AD06580</name>
</gene>
<name>A0A1Q3A6W6_ZYGRO</name>
<dbReference type="GO" id="GO:0006508">
    <property type="term" value="P:proteolysis"/>
    <property type="evidence" value="ECO:0007669"/>
    <property type="project" value="UniProtKB-KW"/>
</dbReference>
<comment type="caution">
    <text evidence="10">The sequence shown here is derived from an EMBL/GenBank/DDBJ whole genome shotgun (WGS) entry which is preliminary data.</text>
</comment>
<dbReference type="eggNOG" id="KOG2195">
    <property type="taxonomic scope" value="Eukaryota"/>
</dbReference>
<dbReference type="Gene3D" id="3.50.30.30">
    <property type="match status" value="1"/>
</dbReference>
<dbReference type="EC" id="3.4.-.-" evidence="6"/>
<dbReference type="OrthoDB" id="10013407at2759"/>
<reference evidence="10 11" key="1">
    <citation type="submission" date="2016-08" db="EMBL/GenBank/DDBJ databases">
        <title>Draft genome sequence of allopolyploid Zygosaccharomyces rouxii.</title>
        <authorList>
            <person name="Watanabe J."/>
            <person name="Uehara K."/>
            <person name="Mogi Y."/>
            <person name="Tsukioka Y."/>
        </authorList>
    </citation>
    <scope>NUCLEOTIDE SEQUENCE [LARGE SCALE GENOMIC DNA]</scope>
    <source>
        <strain evidence="10 11">NBRC 110957</strain>
    </source>
</reference>
<dbReference type="Pfam" id="PF02225">
    <property type="entry name" value="PA"/>
    <property type="match status" value="1"/>
</dbReference>
<dbReference type="GO" id="GO:0046872">
    <property type="term" value="F:metal ion binding"/>
    <property type="evidence" value="ECO:0007669"/>
    <property type="project" value="UniProtKB-KW"/>
</dbReference>
<evidence type="ECO:0000256" key="6">
    <source>
        <dbReference type="RuleBase" id="RU361240"/>
    </source>
</evidence>
<dbReference type="Gene3D" id="3.40.630.10">
    <property type="entry name" value="Zn peptidases"/>
    <property type="match status" value="1"/>
</dbReference>
<dbReference type="GO" id="GO:0004177">
    <property type="term" value="F:aminopeptidase activity"/>
    <property type="evidence" value="ECO:0007669"/>
    <property type="project" value="EnsemblFungi"/>
</dbReference>
<dbReference type="AlphaFoldDB" id="A0A1Q3A6W6"/>
<feature type="region of interest" description="Disordered" evidence="7">
    <location>
        <begin position="212"/>
        <end position="233"/>
    </location>
</feature>